<dbReference type="PANTHER" id="PTHR31468:SF2">
    <property type="entry name" value="1,3-BETA-GLUCANOSYLTRANSFERASE GAS1"/>
    <property type="match status" value="1"/>
</dbReference>
<dbReference type="InterPro" id="IPR012946">
    <property type="entry name" value="X8"/>
</dbReference>
<keyword evidence="9 12" id="KW-0449">Lipoprotein</keyword>
<feature type="compositionally biased region" description="Basic and acidic residues" evidence="13">
    <location>
        <begin position="899"/>
        <end position="908"/>
    </location>
</feature>
<comment type="caution">
    <text evidence="16">The sequence shown here is derived from an EMBL/GenBank/DDBJ whole genome shotgun (WGS) entry which is preliminary data.</text>
</comment>
<dbReference type="Pfam" id="PF00076">
    <property type="entry name" value="RRM_1"/>
    <property type="match status" value="1"/>
</dbReference>
<evidence type="ECO:0000256" key="13">
    <source>
        <dbReference type="SAM" id="MobiDB-lite"/>
    </source>
</evidence>
<evidence type="ECO:0000256" key="2">
    <source>
        <dbReference type="ARBA" id="ARBA00004589"/>
    </source>
</evidence>
<dbReference type="SMART" id="SM00768">
    <property type="entry name" value="X8"/>
    <property type="match status" value="1"/>
</dbReference>
<keyword evidence="10" id="KW-0863">Zinc-finger</keyword>
<dbReference type="InterPro" id="IPR012677">
    <property type="entry name" value="Nucleotide-bd_a/b_plait_sf"/>
</dbReference>
<gene>
    <name evidence="16" type="ORF">D9756_004039</name>
</gene>
<evidence type="ECO:0000256" key="11">
    <source>
        <dbReference type="PROSITE-ProRule" id="PRU00176"/>
    </source>
</evidence>
<feature type="compositionally biased region" description="Pro residues" evidence="13">
    <location>
        <begin position="836"/>
        <end position="853"/>
    </location>
</feature>
<organism evidence="16 17">
    <name type="scientific">Leucocoprinus leucothites</name>
    <dbReference type="NCBI Taxonomy" id="201217"/>
    <lineage>
        <taxon>Eukaryota</taxon>
        <taxon>Fungi</taxon>
        <taxon>Dikarya</taxon>
        <taxon>Basidiomycota</taxon>
        <taxon>Agaricomycotina</taxon>
        <taxon>Agaricomycetes</taxon>
        <taxon>Agaricomycetidae</taxon>
        <taxon>Agaricales</taxon>
        <taxon>Agaricineae</taxon>
        <taxon>Agaricaceae</taxon>
        <taxon>Leucocoprinus</taxon>
    </lineage>
</organism>
<dbReference type="InterPro" id="IPR035979">
    <property type="entry name" value="RBD_domain_sf"/>
</dbReference>
<dbReference type="SMART" id="SM00360">
    <property type="entry name" value="RRM"/>
    <property type="match status" value="1"/>
</dbReference>
<evidence type="ECO:0000256" key="7">
    <source>
        <dbReference type="ARBA" id="ARBA00023157"/>
    </source>
</evidence>
<evidence type="ECO:0000256" key="6">
    <source>
        <dbReference type="ARBA" id="ARBA00023136"/>
    </source>
</evidence>
<dbReference type="Gene3D" id="3.20.20.80">
    <property type="entry name" value="Glycosidases"/>
    <property type="match status" value="1"/>
</dbReference>
<evidence type="ECO:0000256" key="8">
    <source>
        <dbReference type="ARBA" id="ARBA00023180"/>
    </source>
</evidence>
<dbReference type="SUPFAM" id="SSF54928">
    <property type="entry name" value="RNA-binding domain, RBD"/>
    <property type="match status" value="1"/>
</dbReference>
<dbReference type="Pfam" id="PF07983">
    <property type="entry name" value="X8"/>
    <property type="match status" value="1"/>
</dbReference>
<evidence type="ECO:0000259" key="14">
    <source>
        <dbReference type="PROSITE" id="PS50102"/>
    </source>
</evidence>
<dbReference type="GO" id="GO:0071970">
    <property type="term" value="P:fungal-type cell wall (1-&gt;3)-beta-D-glucan biosynthetic process"/>
    <property type="evidence" value="ECO:0007669"/>
    <property type="project" value="TreeGrafter"/>
</dbReference>
<evidence type="ECO:0000259" key="15">
    <source>
        <dbReference type="PROSITE" id="PS50158"/>
    </source>
</evidence>
<evidence type="ECO:0000256" key="1">
    <source>
        <dbReference type="ARBA" id="ARBA00004196"/>
    </source>
</evidence>
<keyword evidence="11" id="KW-0694">RNA-binding</keyword>
<comment type="similarity">
    <text evidence="3 12">Belongs to the glycosyl hydrolase 72 family.</text>
</comment>
<dbReference type="Pfam" id="PF03198">
    <property type="entry name" value="Glyco_hydro_72"/>
    <property type="match status" value="1"/>
</dbReference>
<dbReference type="Gene3D" id="4.10.60.10">
    <property type="entry name" value="Zinc finger, CCHC-type"/>
    <property type="match status" value="1"/>
</dbReference>
<keyword evidence="10" id="KW-0479">Metal-binding</keyword>
<keyword evidence="17" id="KW-1185">Reference proteome</keyword>
<evidence type="ECO:0000256" key="12">
    <source>
        <dbReference type="RuleBase" id="RU361209"/>
    </source>
</evidence>
<feature type="region of interest" description="Disordered" evidence="13">
    <location>
        <begin position="490"/>
        <end position="516"/>
    </location>
</feature>
<feature type="compositionally biased region" description="Basic and acidic residues" evidence="13">
    <location>
        <begin position="815"/>
        <end position="835"/>
    </location>
</feature>
<protein>
    <recommendedName>
        <fullName evidence="12">1,3-beta-glucanosyltransferase</fullName>
        <ecNumber evidence="12">2.4.1.-</ecNumber>
    </recommendedName>
</protein>
<keyword evidence="4 12" id="KW-0336">GPI-anchor</keyword>
<keyword evidence="10" id="KW-0862">Zinc</keyword>
<feature type="compositionally biased region" description="Basic and acidic residues" evidence="13">
    <location>
        <begin position="751"/>
        <end position="778"/>
    </location>
</feature>
<dbReference type="OrthoDB" id="421038at2759"/>
<dbReference type="SUPFAM" id="SSF51445">
    <property type="entry name" value="(Trans)glycosidases"/>
    <property type="match status" value="1"/>
</dbReference>
<accession>A0A8H5DB75</accession>
<dbReference type="Proteomes" id="UP000559027">
    <property type="component" value="Unassembled WGS sequence"/>
</dbReference>
<evidence type="ECO:0000256" key="9">
    <source>
        <dbReference type="ARBA" id="ARBA00023288"/>
    </source>
</evidence>
<dbReference type="Gene3D" id="3.30.70.330">
    <property type="match status" value="1"/>
</dbReference>
<dbReference type="Gene3D" id="1.20.58.1040">
    <property type="match status" value="1"/>
</dbReference>
<dbReference type="InterPro" id="IPR004886">
    <property type="entry name" value="Glucanosyltransferase"/>
</dbReference>
<dbReference type="InterPro" id="IPR017853">
    <property type="entry name" value="GH"/>
</dbReference>
<feature type="compositionally biased region" description="Low complexity" evidence="13">
    <location>
        <begin position="569"/>
        <end position="585"/>
    </location>
</feature>
<feature type="compositionally biased region" description="Gly residues" evidence="13">
    <location>
        <begin position="495"/>
        <end position="516"/>
    </location>
</feature>
<evidence type="ECO:0000313" key="16">
    <source>
        <dbReference type="EMBL" id="KAF5356108.1"/>
    </source>
</evidence>
<comment type="function">
    <text evidence="12">Splits internally a 1,3-beta-glucan molecule and transfers the newly generated reducing end (the donor) to the non-reducing end of another 1,3-beta-glucan molecule (the acceptor) forming a 1,3-beta linkage, resulting in the elongation of 1,3-beta-glucan chains in the cell wall.</text>
</comment>
<dbReference type="PANTHER" id="PTHR31468">
    <property type="entry name" value="1,3-BETA-GLUCANOSYLTRANSFERASE GAS1"/>
    <property type="match status" value="1"/>
</dbReference>
<keyword evidence="6 12" id="KW-0472">Membrane</keyword>
<sequence>MEELHTKNRVYVHKSTRLRVDPLTINALVTGAVVASDDNPFGEPSSFIDPLALPSACQRDIPLLRQLTVNTIRVYSVNSSLNHDECMSAFSNAGIYTIPTHSDKEAMLSIDLSLPLNGSLDRNAPSWSTNLLDQYIATIDAFSKYDNVLAYNVGNEVVLNNATQTAPYVKAAARDIKAYLKSKSSNALVGYSSIDGPQEFRVSLANYLSCDPTSGNSDASAIDLYGLNNYEWCGDETFQTAYTGIESDYSQYNVVAYFSEYGCITSPPRLWTEVAALFSANMSDVWSGGVAFSYFPAASVQGQFGMVTISSDQNSVQTSDDFNRLQTQYSAVSPPNSPAQSSAGAASYPGCPATGTNWAASNTLPPTPNLEACTCLENQLSCQFTPATSNYSVIAGQLLDTGCSLLGQSGGSCTDIGGDGGSGVYGRVSGCDPTVKLSYVMSEYYESQNRNAQACSFAGNGTVNSAAASAAATSAASSCISNPGATFTPTAPAGGSNGNGGSSGGGNGGSGGGNGGQQGDGALALVDAKPLAGVAAMASTGCRLTAMAAVIPSEDARMQNQNWPPQEDQALSAGPQSQSQSQSSAPIPPMPIDEQQHPSQESENPPGYHRGSSAGDISMSGSKSDTFSHKQVKPNKVYIGGLPEHTREADLQNCFGKIGAIVNIELKALMSTSRVGYGFVEFDTREAAEESVAKYNEGHFMGNKIKVELSHGGGRTAKFSGDPGACFRCGQMGHWARECPSNNGLPYQRRGPHDPPLIDRIQRDGHSARGPPPRDDYSRYPPPPPSRDSRYDYPPPPRRASPPRDYRDYGPPPPRPRDYDDYRRGPPPPLERDRYPAPPPQDYRGRYPPPPDPGYRGGYGGPPPPPPPASYDRYDRRGDRYGNYPPPAPPVRGRSPPPRGRDDYDRLPPRQVTGYAVALLEAKSGHYLGNM</sequence>
<keyword evidence="7" id="KW-1015">Disulfide bond</keyword>
<comment type="subcellular location">
    <subcellularLocation>
        <location evidence="1">Cell envelope</location>
    </subcellularLocation>
    <subcellularLocation>
        <location evidence="12">Cell membrane</location>
        <topology evidence="12">Lipid-anchor</topology>
        <topology evidence="12">GPI-anchor</topology>
    </subcellularLocation>
    <subcellularLocation>
        <location evidence="2">Membrane</location>
        <topology evidence="2">Lipid-anchor</topology>
        <topology evidence="2">GPI-anchor</topology>
    </subcellularLocation>
</comment>
<reference evidence="16 17" key="1">
    <citation type="journal article" date="2020" name="ISME J.">
        <title>Uncovering the hidden diversity of litter-decomposition mechanisms in mushroom-forming fungi.</title>
        <authorList>
            <person name="Floudas D."/>
            <person name="Bentzer J."/>
            <person name="Ahren D."/>
            <person name="Johansson T."/>
            <person name="Persson P."/>
            <person name="Tunlid A."/>
        </authorList>
    </citation>
    <scope>NUCLEOTIDE SEQUENCE [LARGE SCALE GENOMIC DNA]</scope>
    <source>
        <strain evidence="16 17">CBS 146.42</strain>
    </source>
</reference>
<dbReference type="GO" id="GO:0042124">
    <property type="term" value="F:1,3-beta-glucanosyltransferase activity"/>
    <property type="evidence" value="ECO:0007669"/>
    <property type="project" value="TreeGrafter"/>
</dbReference>
<dbReference type="GO" id="GO:0098552">
    <property type="term" value="C:side of membrane"/>
    <property type="evidence" value="ECO:0007669"/>
    <property type="project" value="UniProtKB-KW"/>
</dbReference>
<dbReference type="InterPro" id="IPR001878">
    <property type="entry name" value="Znf_CCHC"/>
</dbReference>
<feature type="domain" description="CCHC-type" evidence="15">
    <location>
        <begin position="726"/>
        <end position="741"/>
    </location>
</feature>
<dbReference type="SMART" id="SM00343">
    <property type="entry name" value="ZnF_C2HC"/>
    <property type="match status" value="1"/>
</dbReference>
<keyword evidence="5" id="KW-0732">Signal</keyword>
<evidence type="ECO:0000256" key="10">
    <source>
        <dbReference type="PROSITE-ProRule" id="PRU00047"/>
    </source>
</evidence>
<dbReference type="AlphaFoldDB" id="A0A8H5DB75"/>
<dbReference type="InterPro" id="IPR000504">
    <property type="entry name" value="RRM_dom"/>
</dbReference>
<feature type="compositionally biased region" description="Pro residues" evidence="13">
    <location>
        <begin position="884"/>
        <end position="898"/>
    </location>
</feature>
<dbReference type="GO" id="GO:0003723">
    <property type="term" value="F:RNA binding"/>
    <property type="evidence" value="ECO:0007669"/>
    <property type="project" value="UniProtKB-UniRule"/>
</dbReference>
<proteinExistence type="inferred from homology"/>
<dbReference type="Pfam" id="PF00098">
    <property type="entry name" value="zf-CCHC"/>
    <property type="match status" value="1"/>
</dbReference>
<feature type="region of interest" description="Disordered" evidence="13">
    <location>
        <begin position="559"/>
        <end position="630"/>
    </location>
</feature>
<feature type="domain" description="RRM" evidence="14">
    <location>
        <begin position="635"/>
        <end position="712"/>
    </location>
</feature>
<keyword evidence="8" id="KW-0325">Glycoprotein</keyword>
<evidence type="ECO:0000313" key="17">
    <source>
        <dbReference type="Proteomes" id="UP000559027"/>
    </source>
</evidence>
<dbReference type="GO" id="GO:0031505">
    <property type="term" value="P:fungal-type cell wall organization"/>
    <property type="evidence" value="ECO:0007669"/>
    <property type="project" value="TreeGrafter"/>
</dbReference>
<dbReference type="PROSITE" id="PS50158">
    <property type="entry name" value="ZF_CCHC"/>
    <property type="match status" value="1"/>
</dbReference>
<dbReference type="EC" id="2.4.1.-" evidence="12"/>
<evidence type="ECO:0000256" key="5">
    <source>
        <dbReference type="ARBA" id="ARBA00022729"/>
    </source>
</evidence>
<dbReference type="CDD" id="cd00590">
    <property type="entry name" value="RRM_SF"/>
    <property type="match status" value="1"/>
</dbReference>
<dbReference type="PROSITE" id="PS50102">
    <property type="entry name" value="RRM"/>
    <property type="match status" value="1"/>
</dbReference>
<name>A0A8H5DB75_9AGAR</name>
<dbReference type="GO" id="GO:0008270">
    <property type="term" value="F:zinc ion binding"/>
    <property type="evidence" value="ECO:0007669"/>
    <property type="project" value="UniProtKB-KW"/>
</dbReference>
<evidence type="ECO:0000256" key="4">
    <source>
        <dbReference type="ARBA" id="ARBA00022622"/>
    </source>
</evidence>
<dbReference type="EMBL" id="JAACJO010000007">
    <property type="protein sequence ID" value="KAF5356108.1"/>
    <property type="molecule type" value="Genomic_DNA"/>
</dbReference>
<keyword evidence="12" id="KW-0808">Transferase</keyword>
<evidence type="ECO:0000256" key="3">
    <source>
        <dbReference type="ARBA" id="ARBA00007528"/>
    </source>
</evidence>
<feature type="region of interest" description="Disordered" evidence="13">
    <location>
        <begin position="743"/>
        <end position="909"/>
    </location>
</feature>
<dbReference type="GO" id="GO:0005886">
    <property type="term" value="C:plasma membrane"/>
    <property type="evidence" value="ECO:0007669"/>
    <property type="project" value="UniProtKB-SubCell"/>
</dbReference>